<evidence type="ECO:0000256" key="12">
    <source>
        <dbReference type="ARBA" id="ARBA00032877"/>
    </source>
</evidence>
<dbReference type="Pfam" id="PF13342">
    <property type="entry name" value="Toprim_Crpt"/>
    <property type="match status" value="1"/>
</dbReference>
<evidence type="ECO:0000313" key="15">
    <source>
        <dbReference type="Proteomes" id="UP000192932"/>
    </source>
</evidence>
<dbReference type="InterPro" id="IPR013824">
    <property type="entry name" value="Topo_IA_cen_sub1"/>
</dbReference>
<dbReference type="InterPro" id="IPR025589">
    <property type="entry name" value="Toprim_C_rpt"/>
</dbReference>
<dbReference type="InterPro" id="IPR003602">
    <property type="entry name" value="Topo_IA_DNA-bd_dom"/>
</dbReference>
<dbReference type="CDD" id="cd03362">
    <property type="entry name" value="TOPRIM_TopoIA_TopoIII"/>
    <property type="match status" value="1"/>
</dbReference>
<dbReference type="Gene3D" id="2.70.20.10">
    <property type="entry name" value="Topoisomerase I, domain 3"/>
    <property type="match status" value="1"/>
</dbReference>
<evidence type="ECO:0000256" key="9">
    <source>
        <dbReference type="ARBA" id="ARBA00030003"/>
    </source>
</evidence>
<evidence type="ECO:0000256" key="8">
    <source>
        <dbReference type="ARBA" id="ARBA00023235"/>
    </source>
</evidence>
<dbReference type="Pfam" id="PF01131">
    <property type="entry name" value="Topoisom_bac"/>
    <property type="match status" value="1"/>
</dbReference>
<dbReference type="Pfam" id="PF01751">
    <property type="entry name" value="Toprim"/>
    <property type="match status" value="1"/>
</dbReference>
<dbReference type="SMART" id="SM00436">
    <property type="entry name" value="TOP1Bc"/>
    <property type="match status" value="1"/>
</dbReference>
<evidence type="ECO:0000256" key="1">
    <source>
        <dbReference type="ARBA" id="ARBA00000213"/>
    </source>
</evidence>
<dbReference type="Proteomes" id="UP000192932">
    <property type="component" value="Plasmid unnamed3"/>
</dbReference>
<keyword evidence="8 14" id="KW-0413">Isomerase</keyword>
<dbReference type="RefSeq" id="WP_085313502.1">
    <property type="nucleotide sequence ID" value="NZ_CP020746.1"/>
</dbReference>
<keyword evidence="5" id="KW-0460">Magnesium</keyword>
<dbReference type="GO" id="GO:0043597">
    <property type="term" value="C:cytoplasmic replication fork"/>
    <property type="evidence" value="ECO:0007669"/>
    <property type="project" value="TreeGrafter"/>
</dbReference>
<dbReference type="PROSITE" id="PS52039">
    <property type="entry name" value="TOPO_IA_2"/>
    <property type="match status" value="1"/>
</dbReference>
<evidence type="ECO:0000256" key="11">
    <source>
        <dbReference type="ARBA" id="ARBA00032235"/>
    </source>
</evidence>
<keyword evidence="4" id="KW-0479">Metal-binding</keyword>
<dbReference type="NCBIfam" id="TIGR01056">
    <property type="entry name" value="topB"/>
    <property type="match status" value="1"/>
</dbReference>
<dbReference type="GO" id="GO:0003917">
    <property type="term" value="F:DNA topoisomerase type I (single strand cut, ATP-independent) activity"/>
    <property type="evidence" value="ECO:0007669"/>
    <property type="project" value="UniProtKB-EC"/>
</dbReference>
<dbReference type="InterPro" id="IPR034144">
    <property type="entry name" value="TOPRIM_TopoIII"/>
</dbReference>
<keyword evidence="6" id="KW-0799">Topoisomerase</keyword>
<evidence type="ECO:0000313" key="14">
    <source>
        <dbReference type="EMBL" id="ARJ25788.1"/>
    </source>
</evidence>
<dbReference type="EC" id="5.6.2.1" evidence="3"/>
<evidence type="ECO:0000256" key="10">
    <source>
        <dbReference type="ARBA" id="ARBA00031985"/>
    </source>
</evidence>
<dbReference type="InterPro" id="IPR003601">
    <property type="entry name" value="Topo_IA_2"/>
</dbReference>
<keyword evidence="14" id="KW-0614">Plasmid</keyword>
<evidence type="ECO:0000256" key="6">
    <source>
        <dbReference type="ARBA" id="ARBA00023029"/>
    </source>
</evidence>
<keyword evidence="7" id="KW-0238">DNA-binding</keyword>
<dbReference type="GO" id="GO:0006281">
    <property type="term" value="P:DNA repair"/>
    <property type="evidence" value="ECO:0007669"/>
    <property type="project" value="TreeGrafter"/>
</dbReference>
<dbReference type="PANTHER" id="PTHR11390:SF21">
    <property type="entry name" value="DNA TOPOISOMERASE 3-ALPHA"/>
    <property type="match status" value="1"/>
</dbReference>
<gene>
    <name evidence="14" type="ORF">B7492_32655</name>
</gene>
<dbReference type="GO" id="GO:0006265">
    <property type="term" value="P:DNA topological change"/>
    <property type="evidence" value="ECO:0007669"/>
    <property type="project" value="InterPro"/>
</dbReference>
<evidence type="ECO:0000256" key="4">
    <source>
        <dbReference type="ARBA" id="ARBA00022723"/>
    </source>
</evidence>
<protein>
    <recommendedName>
        <fullName evidence="3">DNA topoisomerase</fullName>
        <ecNumber evidence="3">5.6.2.1</ecNumber>
    </recommendedName>
    <alternativeName>
        <fullName evidence="12">Omega-protein</fullName>
    </alternativeName>
    <alternativeName>
        <fullName evidence="11">Relaxing enzyme</fullName>
    </alternativeName>
    <alternativeName>
        <fullName evidence="9">Swivelase</fullName>
    </alternativeName>
    <alternativeName>
        <fullName evidence="10">Untwisting enzyme</fullName>
    </alternativeName>
</protein>
<dbReference type="SMART" id="SM00493">
    <property type="entry name" value="TOPRIM"/>
    <property type="match status" value="1"/>
</dbReference>
<name>A0A1W6AIU6_BACMY</name>
<evidence type="ECO:0000256" key="5">
    <source>
        <dbReference type="ARBA" id="ARBA00022842"/>
    </source>
</evidence>
<sequence>MGVTVILAEKPSQAKSYISAFGVEKREKTHVYLKSCSTFPQGAIVTWGIGHLVSLKMPGEYKKEWEYWDLKNLPIIPEEFEFKVNPEKKAQFDAVKKLFKNADILINACDIDREGSNIFYSIYHMAGVKNKVIKRLWINSLEVDEIKKGFNNLQSNEKDLLMYEEAKTRQISDWLVGMNASPLYSLLLSQNGVKTKLSVGRVQSATTFMIYQRQKEIENFVPKPFYELTGSFKCDNGIYEGKAKLKKDTKDELHTYLLENNLSLKIEVNGIIRSVDKKEKRTKSPQLHSLSTLQVTANKKWKYSPSKVLEIMQKLYEKKLVTYPRSSTNYITESEFNYLINVVDDFKKLIGVEFENDLKPKSRYVDSSKVQEHYAIIPTKTVATEGVYQSLSDEEKNIYDEVIRNTLAMFHSDYVYEETKILTVVNNLEFETTGKIEINKGWKSLFSHQENENKEKDKVLPSVTKAEEVLGKLNSKEGFTTPPKSITEGDLIKLMINAGKKVEDDEEKEILKKVEGIGTEATRAGIIETIKNKGYIKVEKNIVTVTPKGIVLCESIQGTLLSSPSMTAKWETYLQKIGEGNGSRNLFISNIVKFINNLIETAPQKLASESVQIVVKAEQKSKEKGTCPACGKGSMLDKGKFIGCSEYTNGCNFSISKTIAGKKLTELQLKQLIEKKKTNLIKGFKSKLKPEKTFNAYLVVKGKDVKMEYENKK</sequence>
<dbReference type="InterPro" id="IPR005738">
    <property type="entry name" value="TopoIII"/>
</dbReference>
<organism evidence="14 15">
    <name type="scientific">Bacillus mycoides</name>
    <dbReference type="NCBI Taxonomy" id="1405"/>
    <lineage>
        <taxon>Bacteria</taxon>
        <taxon>Bacillati</taxon>
        <taxon>Bacillota</taxon>
        <taxon>Bacilli</taxon>
        <taxon>Bacillales</taxon>
        <taxon>Bacillaceae</taxon>
        <taxon>Bacillus</taxon>
        <taxon>Bacillus cereus group</taxon>
    </lineage>
</organism>
<feature type="domain" description="Topo IA-type catalytic" evidence="13">
    <location>
        <begin position="159"/>
        <end position="599"/>
    </location>
</feature>
<dbReference type="InterPro" id="IPR000380">
    <property type="entry name" value="Topo_IA"/>
</dbReference>
<dbReference type="SUPFAM" id="SSF56712">
    <property type="entry name" value="Prokaryotic type I DNA topoisomerase"/>
    <property type="match status" value="1"/>
</dbReference>
<geneLocation type="plasmid" evidence="14 15">
    <name>unnamed3</name>
</geneLocation>
<accession>A0A1W6AIU6</accession>
<dbReference type="PRINTS" id="PR00417">
    <property type="entry name" value="PRTPISMRASEI"/>
</dbReference>
<dbReference type="PROSITE" id="PS00396">
    <property type="entry name" value="TOPO_IA_1"/>
    <property type="match status" value="1"/>
</dbReference>
<comment type="similarity">
    <text evidence="2">Belongs to the type IA topoisomerase family.</text>
</comment>
<dbReference type="InterPro" id="IPR013825">
    <property type="entry name" value="Topo_IA_cen_sub2"/>
</dbReference>
<evidence type="ECO:0000256" key="7">
    <source>
        <dbReference type="ARBA" id="ARBA00023125"/>
    </source>
</evidence>
<dbReference type="EMBL" id="CP020746">
    <property type="protein sequence ID" value="ARJ25788.1"/>
    <property type="molecule type" value="Genomic_DNA"/>
</dbReference>
<dbReference type="GO" id="GO:0046872">
    <property type="term" value="F:metal ion binding"/>
    <property type="evidence" value="ECO:0007669"/>
    <property type="project" value="UniProtKB-KW"/>
</dbReference>
<dbReference type="Gene3D" id="3.40.50.140">
    <property type="match status" value="1"/>
</dbReference>
<dbReference type="GO" id="GO:0006310">
    <property type="term" value="P:DNA recombination"/>
    <property type="evidence" value="ECO:0007669"/>
    <property type="project" value="TreeGrafter"/>
</dbReference>
<evidence type="ECO:0000259" key="13">
    <source>
        <dbReference type="PROSITE" id="PS52039"/>
    </source>
</evidence>
<comment type="catalytic activity">
    <reaction evidence="1">
        <text>ATP-independent breakage of single-stranded DNA, followed by passage and rejoining.</text>
        <dbReference type="EC" id="5.6.2.1"/>
    </reaction>
</comment>
<dbReference type="PANTHER" id="PTHR11390">
    <property type="entry name" value="PROKARYOTIC DNA TOPOISOMERASE"/>
    <property type="match status" value="1"/>
</dbReference>
<dbReference type="CDD" id="cd00186">
    <property type="entry name" value="TOP1Ac"/>
    <property type="match status" value="1"/>
</dbReference>
<reference evidence="14 15" key="1">
    <citation type="submission" date="2017-04" db="EMBL/GenBank/DDBJ databases">
        <title>The Characteristic of a Fine Plant Growth-Promoting Rhizobacteria Bacillus mycoides Gnyt1 and its Whole Genome Sequencing Analysis.</title>
        <authorList>
            <person name="Li J.H."/>
            <person name="Yao T."/>
        </authorList>
    </citation>
    <scope>NUCLEOTIDE SEQUENCE [LARGE SCALE GENOMIC DNA]</scope>
    <source>
        <strain evidence="14 15">Gnyt1</strain>
        <plasmid evidence="15">Plasmid unnamed3</plasmid>
    </source>
</reference>
<dbReference type="InterPro" id="IPR023405">
    <property type="entry name" value="Topo_IA_core_domain"/>
</dbReference>
<dbReference type="InterPro" id="IPR013826">
    <property type="entry name" value="Topo_IA_cen_sub3"/>
</dbReference>
<dbReference type="InterPro" id="IPR023406">
    <property type="entry name" value="Topo_IA_AS"/>
</dbReference>
<dbReference type="Gene3D" id="1.10.460.10">
    <property type="entry name" value="Topoisomerase I, domain 2"/>
    <property type="match status" value="1"/>
</dbReference>
<evidence type="ECO:0000256" key="2">
    <source>
        <dbReference type="ARBA" id="ARBA00009446"/>
    </source>
</evidence>
<dbReference type="Gene3D" id="1.10.290.10">
    <property type="entry name" value="Topoisomerase I, domain 4"/>
    <property type="match status" value="1"/>
</dbReference>
<dbReference type="InterPro" id="IPR006171">
    <property type="entry name" value="TOPRIM_dom"/>
</dbReference>
<dbReference type="InterPro" id="IPR013497">
    <property type="entry name" value="Topo_IA_cen"/>
</dbReference>
<evidence type="ECO:0000256" key="3">
    <source>
        <dbReference type="ARBA" id="ARBA00012891"/>
    </source>
</evidence>
<dbReference type="GO" id="GO:0003677">
    <property type="term" value="F:DNA binding"/>
    <property type="evidence" value="ECO:0007669"/>
    <property type="project" value="UniProtKB-KW"/>
</dbReference>
<dbReference type="SMART" id="SM00437">
    <property type="entry name" value="TOP1Ac"/>
    <property type="match status" value="1"/>
</dbReference>
<proteinExistence type="inferred from homology"/>
<dbReference type="AlphaFoldDB" id="A0A1W6AIU6"/>